<name>A0ABQ8U5N8_9EUKA</name>
<keyword evidence="1" id="KW-0472">Membrane</keyword>
<evidence type="ECO:0000256" key="1">
    <source>
        <dbReference type="SAM" id="Phobius"/>
    </source>
</evidence>
<evidence type="ECO:0000313" key="3">
    <source>
        <dbReference type="Proteomes" id="UP001141327"/>
    </source>
</evidence>
<protein>
    <submittedName>
        <fullName evidence="2">Membrane protein</fullName>
    </submittedName>
</protein>
<reference evidence="2" key="1">
    <citation type="journal article" date="2022" name="bioRxiv">
        <title>Genomics of Preaxostyla Flagellates Illuminates Evolutionary Transitions and the Path Towards Mitochondrial Loss.</title>
        <authorList>
            <person name="Novak L.V.F."/>
            <person name="Treitli S.C."/>
            <person name="Pyrih J."/>
            <person name="Halakuc P."/>
            <person name="Pipaliya S.V."/>
            <person name="Vacek V."/>
            <person name="Brzon O."/>
            <person name="Soukal P."/>
            <person name="Eme L."/>
            <person name="Dacks J.B."/>
            <person name="Karnkowska A."/>
            <person name="Elias M."/>
            <person name="Hampl V."/>
        </authorList>
    </citation>
    <scope>NUCLEOTIDE SEQUENCE</scope>
    <source>
        <strain evidence="2">RCP-MX</strain>
    </source>
</reference>
<comment type="caution">
    <text evidence="2">The sequence shown here is derived from an EMBL/GenBank/DDBJ whole genome shotgun (WGS) entry which is preliminary data.</text>
</comment>
<organism evidence="2 3">
    <name type="scientific">Paratrimastix pyriformis</name>
    <dbReference type="NCBI Taxonomy" id="342808"/>
    <lineage>
        <taxon>Eukaryota</taxon>
        <taxon>Metamonada</taxon>
        <taxon>Preaxostyla</taxon>
        <taxon>Paratrimastigidae</taxon>
        <taxon>Paratrimastix</taxon>
    </lineage>
</organism>
<evidence type="ECO:0000313" key="2">
    <source>
        <dbReference type="EMBL" id="KAJ4454664.1"/>
    </source>
</evidence>
<dbReference type="Proteomes" id="UP001141327">
    <property type="component" value="Unassembled WGS sequence"/>
</dbReference>
<feature type="transmembrane region" description="Helical" evidence="1">
    <location>
        <begin position="99"/>
        <end position="116"/>
    </location>
</feature>
<proteinExistence type="predicted"/>
<accession>A0ABQ8U5N8</accession>
<sequence>MGSSRCSAAFKGVVYLALCSVPLVSSLFLGVSSVTLATYGIGSFLAFLLSWCDKCKARSGQWRISENTLHTVELLGGWPGALLAQQLFHHKTRKSSYRIAFWAIVLVHESFWVFLLKRV</sequence>
<keyword evidence="1" id="KW-1133">Transmembrane helix</keyword>
<dbReference type="Pfam" id="PF06961">
    <property type="entry name" value="DUF1294"/>
    <property type="match status" value="1"/>
</dbReference>
<gene>
    <name evidence="2" type="ORF">PAPYR_10566</name>
</gene>
<feature type="transmembrane region" description="Helical" evidence="1">
    <location>
        <begin position="36"/>
        <end position="53"/>
    </location>
</feature>
<dbReference type="InterPro" id="IPR010718">
    <property type="entry name" value="DUF1294"/>
</dbReference>
<feature type="transmembrane region" description="Helical" evidence="1">
    <location>
        <begin position="12"/>
        <end position="30"/>
    </location>
</feature>
<keyword evidence="1" id="KW-0812">Transmembrane</keyword>
<keyword evidence="3" id="KW-1185">Reference proteome</keyword>
<dbReference type="EMBL" id="JAPMOS010000141">
    <property type="protein sequence ID" value="KAJ4454664.1"/>
    <property type="molecule type" value="Genomic_DNA"/>
</dbReference>